<reference evidence="2" key="1">
    <citation type="journal article" date="2019" name="Environ. Microbiol.">
        <title>Fungal ecological strategies reflected in gene transcription - a case study of two litter decomposers.</title>
        <authorList>
            <person name="Barbi F."/>
            <person name="Kohler A."/>
            <person name="Barry K."/>
            <person name="Baskaran P."/>
            <person name="Daum C."/>
            <person name="Fauchery L."/>
            <person name="Ihrmark K."/>
            <person name="Kuo A."/>
            <person name="LaButti K."/>
            <person name="Lipzen A."/>
            <person name="Morin E."/>
            <person name="Grigoriev I.V."/>
            <person name="Henrissat B."/>
            <person name="Lindahl B."/>
            <person name="Martin F."/>
        </authorList>
    </citation>
    <scope>NUCLEOTIDE SEQUENCE</scope>
    <source>
        <strain evidence="2">JB14</strain>
    </source>
</reference>
<dbReference type="Proteomes" id="UP000799118">
    <property type="component" value="Unassembled WGS sequence"/>
</dbReference>
<dbReference type="Pfam" id="PF00076">
    <property type="entry name" value="RRM_1"/>
    <property type="match status" value="1"/>
</dbReference>
<keyword evidence="3" id="KW-1185">Reference proteome</keyword>
<dbReference type="OrthoDB" id="271725at2759"/>
<evidence type="ECO:0000259" key="1">
    <source>
        <dbReference type="Pfam" id="PF00076"/>
    </source>
</evidence>
<accession>A0A6A4GJX8</accession>
<evidence type="ECO:0000313" key="3">
    <source>
        <dbReference type="Proteomes" id="UP000799118"/>
    </source>
</evidence>
<dbReference type="EMBL" id="ML769953">
    <property type="protein sequence ID" value="KAE9385706.1"/>
    <property type="molecule type" value="Genomic_DNA"/>
</dbReference>
<proteinExistence type="predicted"/>
<organism evidence="2 3">
    <name type="scientific">Gymnopus androsaceus JB14</name>
    <dbReference type="NCBI Taxonomy" id="1447944"/>
    <lineage>
        <taxon>Eukaryota</taxon>
        <taxon>Fungi</taxon>
        <taxon>Dikarya</taxon>
        <taxon>Basidiomycota</taxon>
        <taxon>Agaricomycotina</taxon>
        <taxon>Agaricomycetes</taxon>
        <taxon>Agaricomycetidae</taxon>
        <taxon>Agaricales</taxon>
        <taxon>Marasmiineae</taxon>
        <taxon>Omphalotaceae</taxon>
        <taxon>Gymnopus</taxon>
    </lineage>
</organism>
<sequence length="330" mass="37425">MTLCILLALVTTFKSPNVYINCLPLHYLEDQLFKLCSPFGEGRSMKSFTRHVGKKESKYGFVLFEIVKAAKKNASSLFVDSETIIQHFYSSNSPAAAELDYNSDDGFDLESEASDFRSIPFDLIDPDGSEPDPTSPSSSFSIPAFLRRLFLQPPSEFGEVQSESEDRTSGVEDKPLTGLAARRKWKKERKRDKWNVKHKLKRKLMQDELGTTLKEISRKKAACPHTISTNKSFSSKALPINSGGWSGLQQKLEKINPAVQELLDKHDMQITDWDRRQSYAVVDNKGRIITALAGTPDDPNWIPLMQELAENIRNARDRMSFSTKQKENKR</sequence>
<gene>
    <name evidence="2" type="ORF">BT96DRAFT_981971</name>
</gene>
<dbReference type="AlphaFoldDB" id="A0A6A4GJX8"/>
<feature type="non-terminal residue" evidence="2">
    <location>
        <position position="330"/>
    </location>
</feature>
<protein>
    <recommendedName>
        <fullName evidence="1">RRM domain-containing protein</fullName>
    </recommendedName>
</protein>
<dbReference type="InterPro" id="IPR012677">
    <property type="entry name" value="Nucleotide-bd_a/b_plait_sf"/>
</dbReference>
<dbReference type="InterPro" id="IPR035979">
    <property type="entry name" value="RBD_domain_sf"/>
</dbReference>
<dbReference type="InterPro" id="IPR000504">
    <property type="entry name" value="RRM_dom"/>
</dbReference>
<evidence type="ECO:0000313" key="2">
    <source>
        <dbReference type="EMBL" id="KAE9385706.1"/>
    </source>
</evidence>
<dbReference type="Gene3D" id="3.30.70.330">
    <property type="match status" value="1"/>
</dbReference>
<feature type="domain" description="RRM" evidence="1">
    <location>
        <begin position="18"/>
        <end position="72"/>
    </location>
</feature>
<dbReference type="GO" id="GO:0003723">
    <property type="term" value="F:RNA binding"/>
    <property type="evidence" value="ECO:0007669"/>
    <property type="project" value="InterPro"/>
</dbReference>
<name>A0A6A4GJX8_9AGAR</name>
<dbReference type="SUPFAM" id="SSF54928">
    <property type="entry name" value="RNA-binding domain, RBD"/>
    <property type="match status" value="1"/>
</dbReference>